<feature type="domain" description="RING-type" evidence="2">
    <location>
        <begin position="377"/>
        <end position="422"/>
    </location>
</feature>
<dbReference type="Pfam" id="PF13920">
    <property type="entry name" value="zf-C3HC4_3"/>
    <property type="match status" value="1"/>
</dbReference>
<gene>
    <name evidence="3" type="ORF">CTEN210_12789</name>
</gene>
<dbReference type="PROSITE" id="PS50089">
    <property type="entry name" value="ZF_RING_2"/>
    <property type="match status" value="1"/>
</dbReference>
<evidence type="ECO:0000259" key="2">
    <source>
        <dbReference type="PROSITE" id="PS50089"/>
    </source>
</evidence>
<dbReference type="InterPro" id="IPR045194">
    <property type="entry name" value="MGRN1/RNF157-like"/>
</dbReference>
<comment type="caution">
    <text evidence="3">The sequence shown here is derived from an EMBL/GenBank/DDBJ whole genome shotgun (WGS) entry which is preliminary data.</text>
</comment>
<dbReference type="PANTHER" id="PTHR22996:SF0">
    <property type="entry name" value="RE60872P-RELATED"/>
    <property type="match status" value="1"/>
</dbReference>
<dbReference type="AlphaFoldDB" id="A0AAD3HAU7"/>
<dbReference type="EMBL" id="BLLK01000051">
    <property type="protein sequence ID" value="GFH56313.1"/>
    <property type="molecule type" value="Genomic_DNA"/>
</dbReference>
<reference evidence="3 4" key="1">
    <citation type="journal article" date="2021" name="Sci. Rep.">
        <title>The genome of the diatom Chaetoceros tenuissimus carries an ancient integrated fragment of an extant virus.</title>
        <authorList>
            <person name="Hongo Y."/>
            <person name="Kimura K."/>
            <person name="Takaki Y."/>
            <person name="Yoshida Y."/>
            <person name="Baba S."/>
            <person name="Kobayashi G."/>
            <person name="Nagasaki K."/>
            <person name="Hano T."/>
            <person name="Tomaru Y."/>
        </authorList>
    </citation>
    <scope>NUCLEOTIDE SEQUENCE [LARGE SCALE GENOMIC DNA]</scope>
    <source>
        <strain evidence="3 4">NIES-3715</strain>
    </source>
</reference>
<organism evidence="3 4">
    <name type="scientific">Chaetoceros tenuissimus</name>
    <dbReference type="NCBI Taxonomy" id="426638"/>
    <lineage>
        <taxon>Eukaryota</taxon>
        <taxon>Sar</taxon>
        <taxon>Stramenopiles</taxon>
        <taxon>Ochrophyta</taxon>
        <taxon>Bacillariophyta</taxon>
        <taxon>Coscinodiscophyceae</taxon>
        <taxon>Chaetocerotophycidae</taxon>
        <taxon>Chaetocerotales</taxon>
        <taxon>Chaetocerotaceae</taxon>
        <taxon>Chaetoceros</taxon>
    </lineage>
</organism>
<proteinExistence type="predicted"/>
<evidence type="ECO:0000313" key="4">
    <source>
        <dbReference type="Proteomes" id="UP001054902"/>
    </source>
</evidence>
<keyword evidence="4" id="KW-1185">Reference proteome</keyword>
<sequence>MDSDQLFKDFDVTKFTYDGWEEDLTDLRNEIISPSLGGHSIIFKKDKMKRKQQISDGCCRDKSFLRLQNLNGEFTYEDFEADREFVMKKIANTGCRNCDMIVFELKQHLHDGDSSHPLLKEYQNYVSFCDDNPEWVEDKKEVQKILFDVKHWGFQRKERARKNMRKIDWDRSRTEKAKLLLNSERFNYPGFENDKEQILEEILSSEHKNIDWYLPMLKIRQGFHDGDESHPILSAFKNNKFTYRGWKEDTSKIKDKLLRDHKNLSVHCMMNVEIVAERMLTGSIRKQRIHNKKDLCLLLDDDVFDYEGFEEDKQQLLHWYTQGYEVKDKMSSILRKQKLHNGKYSHPVIDAVNQLNGIDEQTTRNSTEDDGHSSSVCIICLQHPRSHAFVPCGHMCLCDNCASRSPYSQDLQRHNISCPICRKSTSAIMKIYNS</sequence>
<evidence type="ECO:0000313" key="3">
    <source>
        <dbReference type="EMBL" id="GFH56313.1"/>
    </source>
</evidence>
<dbReference type="Gene3D" id="3.30.40.10">
    <property type="entry name" value="Zinc/RING finger domain, C3HC4 (zinc finger)"/>
    <property type="match status" value="1"/>
</dbReference>
<name>A0AAD3HAU7_9STRA</name>
<keyword evidence="1" id="KW-0863">Zinc-finger</keyword>
<accession>A0AAD3HAU7</accession>
<dbReference type="GO" id="GO:0016567">
    <property type="term" value="P:protein ubiquitination"/>
    <property type="evidence" value="ECO:0007669"/>
    <property type="project" value="TreeGrafter"/>
</dbReference>
<dbReference type="GO" id="GO:0008270">
    <property type="term" value="F:zinc ion binding"/>
    <property type="evidence" value="ECO:0007669"/>
    <property type="project" value="UniProtKB-KW"/>
</dbReference>
<evidence type="ECO:0000256" key="1">
    <source>
        <dbReference type="PROSITE-ProRule" id="PRU00175"/>
    </source>
</evidence>
<dbReference type="InterPro" id="IPR001841">
    <property type="entry name" value="Znf_RING"/>
</dbReference>
<dbReference type="InterPro" id="IPR013083">
    <property type="entry name" value="Znf_RING/FYVE/PHD"/>
</dbReference>
<keyword evidence="1" id="KW-0862">Zinc</keyword>
<dbReference type="GO" id="GO:0061630">
    <property type="term" value="F:ubiquitin protein ligase activity"/>
    <property type="evidence" value="ECO:0007669"/>
    <property type="project" value="UniProtKB-EC"/>
</dbReference>
<protein>
    <recommendedName>
        <fullName evidence="2">RING-type domain-containing protein</fullName>
    </recommendedName>
</protein>
<dbReference type="PANTHER" id="PTHR22996">
    <property type="entry name" value="MAHOGUNIN"/>
    <property type="match status" value="1"/>
</dbReference>
<keyword evidence="1" id="KW-0479">Metal-binding</keyword>
<dbReference type="SUPFAM" id="SSF57850">
    <property type="entry name" value="RING/U-box"/>
    <property type="match status" value="1"/>
</dbReference>
<dbReference type="Proteomes" id="UP001054902">
    <property type="component" value="Unassembled WGS sequence"/>
</dbReference>